<dbReference type="Pfam" id="PF12733">
    <property type="entry name" value="Cadherin-like"/>
    <property type="match status" value="1"/>
</dbReference>
<evidence type="ECO:0000313" key="6">
    <source>
        <dbReference type="Proteomes" id="UP000366051"/>
    </source>
</evidence>
<dbReference type="PROSITE" id="PS51272">
    <property type="entry name" value="SLH"/>
    <property type="match status" value="3"/>
</dbReference>
<dbReference type="PANTHER" id="PTHR43308:SF5">
    <property type="entry name" value="S-LAYER PROTEIN _ PEPTIDOGLYCAN ENDO-BETA-N-ACETYLGLUCOSAMINIDASE"/>
    <property type="match status" value="1"/>
</dbReference>
<name>A0A5Q2MXG2_9FIRM</name>
<reference evidence="6" key="1">
    <citation type="submission" date="2019-11" db="EMBL/GenBank/DDBJ databases">
        <title>Genome sequence of Heliorestis convoluta strain HH, an alkaliphilic and minimalistic phototrophic bacterium from a soda lake in Egypt.</title>
        <authorList>
            <person name="Dewey E.D."/>
            <person name="Stokes L.M."/>
            <person name="Burchell B.M."/>
            <person name="Shaffer K.N."/>
            <person name="Huntington A.M."/>
            <person name="Baker J.M."/>
            <person name="Nadendla S."/>
            <person name="Giglio M.G."/>
            <person name="Touchman J.W."/>
            <person name="Blankenship R.E."/>
            <person name="Madigan M.T."/>
            <person name="Sattley W.M."/>
        </authorList>
    </citation>
    <scope>NUCLEOTIDE SEQUENCE [LARGE SCALE GENOMIC DNA]</scope>
    <source>
        <strain evidence="6">HH</strain>
    </source>
</reference>
<evidence type="ECO:0000256" key="3">
    <source>
        <dbReference type="SAM" id="SignalP"/>
    </source>
</evidence>
<feature type="domain" description="SLH" evidence="4">
    <location>
        <begin position="828"/>
        <end position="891"/>
    </location>
</feature>
<evidence type="ECO:0000259" key="4">
    <source>
        <dbReference type="PROSITE" id="PS51272"/>
    </source>
</evidence>
<feature type="chain" id="PRO_5024406134" description="SLH domain-containing protein" evidence="3">
    <location>
        <begin position="30"/>
        <end position="1000"/>
    </location>
</feature>
<feature type="region of interest" description="Disordered" evidence="2">
    <location>
        <begin position="770"/>
        <end position="808"/>
    </location>
</feature>
<dbReference type="RefSeq" id="WP_153724639.1">
    <property type="nucleotide sequence ID" value="NZ_CP045875.1"/>
</dbReference>
<keyword evidence="1" id="KW-0677">Repeat</keyword>
<proteinExistence type="predicted"/>
<accession>A0A5Q2MXG2</accession>
<keyword evidence="3" id="KW-0732">Signal</keyword>
<dbReference type="PANTHER" id="PTHR43308">
    <property type="entry name" value="OUTER MEMBRANE PROTEIN ALPHA-RELATED"/>
    <property type="match status" value="1"/>
</dbReference>
<evidence type="ECO:0000313" key="5">
    <source>
        <dbReference type="EMBL" id="QGG47207.1"/>
    </source>
</evidence>
<dbReference type="AlphaFoldDB" id="A0A5Q2MXG2"/>
<organism evidence="5 6">
    <name type="scientific">Heliorestis convoluta</name>
    <dbReference type="NCBI Taxonomy" id="356322"/>
    <lineage>
        <taxon>Bacteria</taxon>
        <taxon>Bacillati</taxon>
        <taxon>Bacillota</taxon>
        <taxon>Clostridia</taxon>
        <taxon>Eubacteriales</taxon>
        <taxon>Heliobacteriaceae</taxon>
        <taxon>Heliorestis</taxon>
    </lineage>
</organism>
<keyword evidence="6" id="KW-1185">Reference proteome</keyword>
<feature type="domain" description="SLH" evidence="4">
    <location>
        <begin position="892"/>
        <end position="944"/>
    </location>
</feature>
<dbReference type="InterPro" id="IPR025883">
    <property type="entry name" value="Cadherin-like_domain"/>
</dbReference>
<dbReference type="OrthoDB" id="2112962at2"/>
<dbReference type="KEGG" id="hcv:FTV88_1055"/>
<sequence length="1000" mass="110983">MNFKKTKRYFAVLTTAAFFAGIIPGALFANEEVSQQFPQQEVMIQEYDTTEQQEQGPTEQTVEVTPSISTYEFESDFSERRFIQNEEVPVSVSLKVKDLGTQGYDRVRFTIDIIHTPNGANPQIIATDTNGTEHNVAAIGAWGPAEGFPIPADYEATTEFKVTFDQAGFYAMTFHLVSLDKTNPIATHQATFEVSYDETYYAIIAMEDLTISTINADERSFHPENPYYYRNAMEAYDLYEAVMEMVHALEDGDVKNQLLEEGTDALKHLNDKFVSSVDYLNNIDTITKEDETAVWATYWHHHRIPAEYKAHEEIRDAFDTLRHLMNVLVDIEIADLMEALEVAINAKAMEDLTFPEDNNIIIPFLQKKDEMTRAAAARMTDEQYEAFFGYYRAITEKLLNIFYVRGYAGTESFLSDFEDVVTIFGFKGSELETDIDAEPLMNIFAGISQIPDKDHILEVIHEEAKVTVSDFYQLRDLFEEKLTQELEDIQNAELASLKVDGALLWPSFNKDVLAYTVLVPESTSQVTITANPMINRAIVTGTGIINLEDITDDREIVSVKVQSVDGTTKSYSLEILKVAKTVVETNTPVSVKEAPLFLVVPSHIEAIASFGEPSGNNVISNTHYLEVTLEDTPVVMTLPQGTTITAQGSWNGEILLPRPQTISDEAKPAAVASVNAAFKVGSDVDLTFDKPVRLVFRGLSNQSAGYINNAGEFDQILKPQEVAGLGKVENVDAVNAIMTSLGRDYVAVVDGSDLVIWTKRFSTFLAYEPVPSEQAPETTTPSSNRSRSGGGGGGGFASPSPQDEVKEPEISEVITETIDEEKAIKSPVVSKRFSDLNGHWSEIYVLDLVYKGIISGYPDDTFQPEKTMTRAELAVMIANYKGLSPNESQIFADTNTHWAKGYISAVAKEGIIVGHDETFRPDDTITREQMVTAIVRMLDITVTNDATPFIDAYQISDWAKSYIAAAQKLGIVTGTPEGKIIPKAGAKRAEVATIFYNITK</sequence>
<evidence type="ECO:0000256" key="1">
    <source>
        <dbReference type="ARBA" id="ARBA00022737"/>
    </source>
</evidence>
<dbReference type="Proteomes" id="UP000366051">
    <property type="component" value="Chromosome"/>
</dbReference>
<dbReference type="EMBL" id="CP045875">
    <property type="protein sequence ID" value="QGG47207.1"/>
    <property type="molecule type" value="Genomic_DNA"/>
</dbReference>
<dbReference type="InterPro" id="IPR001119">
    <property type="entry name" value="SLH_dom"/>
</dbReference>
<feature type="signal peptide" evidence="3">
    <location>
        <begin position="1"/>
        <end position="29"/>
    </location>
</feature>
<feature type="domain" description="SLH" evidence="4">
    <location>
        <begin position="946"/>
        <end position="1000"/>
    </location>
</feature>
<protein>
    <recommendedName>
        <fullName evidence="4">SLH domain-containing protein</fullName>
    </recommendedName>
</protein>
<dbReference type="Pfam" id="PF00395">
    <property type="entry name" value="SLH"/>
    <property type="match status" value="3"/>
</dbReference>
<gene>
    <name evidence="5" type="ORF">FTV88_1055</name>
</gene>
<feature type="compositionally biased region" description="Polar residues" evidence="2">
    <location>
        <begin position="775"/>
        <end position="787"/>
    </location>
</feature>
<evidence type="ECO:0000256" key="2">
    <source>
        <dbReference type="SAM" id="MobiDB-lite"/>
    </source>
</evidence>
<dbReference type="InterPro" id="IPR051465">
    <property type="entry name" value="Cell_Envelope_Struct_Comp"/>
</dbReference>